<dbReference type="RefSeq" id="WP_121199817.1">
    <property type="nucleotide sequence ID" value="NZ_RBKU01000001.1"/>
</dbReference>
<name>A0A495J8D6_9SPHI</name>
<gene>
    <name evidence="1" type="ORF">BDD43_4521</name>
</gene>
<accession>A0A495J8D6</accession>
<reference evidence="1 2" key="1">
    <citation type="submission" date="2018-10" db="EMBL/GenBank/DDBJ databases">
        <title>Genomic Encyclopedia of Archaeal and Bacterial Type Strains, Phase II (KMG-II): from individual species to whole genera.</title>
        <authorList>
            <person name="Goeker M."/>
        </authorList>
    </citation>
    <scope>NUCLEOTIDE SEQUENCE [LARGE SCALE GENOMIC DNA]</scope>
    <source>
        <strain evidence="1 2">DSM 18602</strain>
    </source>
</reference>
<proteinExistence type="predicted"/>
<sequence>MLSKVIEKLSRQLTDGLADITAKKLSAEKRLSAALQLIRSLLHLLREQVLLHPFQDKPDEIHVFKNIKPRFLAAKIFELERYNLEQSAPAGTQEKLIAFYESELDIIRRFFMRYAFLYQYYRSGLTELDELYFIRGAEVPTVLMPEFGEPDPDFSTCGDYLFAKLQAFETLQAYIAERIAGLTAFSGQPGRLSKPFRWTGEVVNLIELGHAVYLNEQINNGELGIVEFFEGLGEFFGVNLGIPKKGFDDLKKRKRLSKTHFTDRMRDALVRKMDDEDALDKNRALKKKTGF</sequence>
<dbReference type="InterPro" id="IPR018534">
    <property type="entry name" value="Tet_reg_excision_RteC"/>
</dbReference>
<dbReference type="AlphaFoldDB" id="A0A495J8D6"/>
<evidence type="ECO:0000313" key="1">
    <source>
        <dbReference type="EMBL" id="RKR84289.1"/>
    </source>
</evidence>
<comment type="caution">
    <text evidence="1">The sequence shown here is derived from an EMBL/GenBank/DDBJ whole genome shotgun (WGS) entry which is preliminary data.</text>
</comment>
<evidence type="ECO:0000313" key="2">
    <source>
        <dbReference type="Proteomes" id="UP000268007"/>
    </source>
</evidence>
<dbReference type="OrthoDB" id="790983at2"/>
<dbReference type="Proteomes" id="UP000268007">
    <property type="component" value="Unassembled WGS sequence"/>
</dbReference>
<dbReference type="EMBL" id="RBKU01000001">
    <property type="protein sequence ID" value="RKR84289.1"/>
    <property type="molecule type" value="Genomic_DNA"/>
</dbReference>
<protein>
    <submittedName>
        <fullName evidence="1">RteC protein</fullName>
    </submittedName>
</protein>
<organism evidence="1 2">
    <name type="scientific">Mucilaginibacter gracilis</name>
    <dbReference type="NCBI Taxonomy" id="423350"/>
    <lineage>
        <taxon>Bacteria</taxon>
        <taxon>Pseudomonadati</taxon>
        <taxon>Bacteroidota</taxon>
        <taxon>Sphingobacteriia</taxon>
        <taxon>Sphingobacteriales</taxon>
        <taxon>Sphingobacteriaceae</taxon>
        <taxon>Mucilaginibacter</taxon>
    </lineage>
</organism>
<dbReference type="Pfam" id="PF09357">
    <property type="entry name" value="RteC"/>
    <property type="match status" value="1"/>
</dbReference>
<keyword evidence="2" id="KW-1185">Reference proteome</keyword>